<keyword evidence="3" id="KW-1185">Reference proteome</keyword>
<feature type="region of interest" description="Disordered" evidence="1">
    <location>
        <begin position="116"/>
        <end position="141"/>
    </location>
</feature>
<dbReference type="AlphaFoldDB" id="A0A100WH96"/>
<name>A0A100WH96_MYCCR</name>
<reference evidence="3" key="2">
    <citation type="submission" date="2016-02" db="EMBL/GenBank/DDBJ databases">
        <title>Draft genome sequence of five rapidly growing Mycobacterium species.</title>
        <authorList>
            <person name="Katahira K."/>
            <person name="Gotou Y."/>
            <person name="Iida K."/>
            <person name="Ogura Y."/>
            <person name="Hayashi T."/>
        </authorList>
    </citation>
    <scope>NUCLEOTIDE SEQUENCE [LARGE SCALE GENOMIC DNA]</scope>
    <source>
        <strain evidence="3">JCM15298</strain>
    </source>
</reference>
<accession>A0A100WH96</accession>
<dbReference type="STRING" id="228230.RMCC_5221"/>
<gene>
    <name evidence="2" type="ORF">RMCC_5221</name>
</gene>
<dbReference type="Proteomes" id="UP000069443">
    <property type="component" value="Unassembled WGS sequence"/>
</dbReference>
<comment type="caution">
    <text evidence="2">The sequence shown here is derived from an EMBL/GenBank/DDBJ whole genome shotgun (WGS) entry which is preliminary data.</text>
</comment>
<sequence>MRFHRDRHRSISVPDNPTGGNTVTADELAWRLADLLPPVLPDMDRHAIYVALGCRHFRSAITLSLRAVIKHRLGLPAVMIDDLHTWMAVLHDDGERASLQALLQMVIQREAARTIPPLAPSRRPQVGRAPADAGVQSHHHR</sequence>
<evidence type="ECO:0000313" key="2">
    <source>
        <dbReference type="EMBL" id="GAS98256.1"/>
    </source>
</evidence>
<evidence type="ECO:0000256" key="1">
    <source>
        <dbReference type="SAM" id="MobiDB-lite"/>
    </source>
</evidence>
<reference evidence="3" key="1">
    <citation type="journal article" date="2016" name="Genome Announc.">
        <title>Draft Genome Sequences of Five Rapidly Growing Mycobacterium Species, M. thermoresistibile, M. fortuitum subsp. acetamidolyticum, M. canariasense, M. brisbanense, and M. novocastrense.</title>
        <authorList>
            <person name="Katahira K."/>
            <person name="Ogura Y."/>
            <person name="Gotoh Y."/>
            <person name="Hayashi T."/>
        </authorList>
    </citation>
    <scope>NUCLEOTIDE SEQUENCE [LARGE SCALE GENOMIC DNA]</scope>
    <source>
        <strain evidence="3">JCM15298</strain>
    </source>
</reference>
<dbReference type="EMBL" id="BCSY01000081">
    <property type="protein sequence ID" value="GAS98256.1"/>
    <property type="molecule type" value="Genomic_DNA"/>
</dbReference>
<feature type="region of interest" description="Disordered" evidence="1">
    <location>
        <begin position="1"/>
        <end position="20"/>
    </location>
</feature>
<protein>
    <submittedName>
        <fullName evidence="2">Uncharacterized protein</fullName>
    </submittedName>
</protein>
<feature type="compositionally biased region" description="Basic residues" evidence="1">
    <location>
        <begin position="1"/>
        <end position="10"/>
    </location>
</feature>
<proteinExistence type="predicted"/>
<organism evidence="2 3">
    <name type="scientific">Mycolicibacterium canariasense</name>
    <name type="common">Mycobacterium canariasense</name>
    <dbReference type="NCBI Taxonomy" id="228230"/>
    <lineage>
        <taxon>Bacteria</taxon>
        <taxon>Bacillati</taxon>
        <taxon>Actinomycetota</taxon>
        <taxon>Actinomycetes</taxon>
        <taxon>Mycobacteriales</taxon>
        <taxon>Mycobacteriaceae</taxon>
        <taxon>Mycolicibacterium</taxon>
    </lineage>
</organism>
<evidence type="ECO:0000313" key="3">
    <source>
        <dbReference type="Proteomes" id="UP000069443"/>
    </source>
</evidence>